<protein>
    <submittedName>
        <fullName evidence="1">ABC transporter substrate-binding protein</fullName>
    </submittedName>
</protein>
<name>A0ACC7P2C3_9BACL</name>
<dbReference type="EMBL" id="JBJURJ010000015">
    <property type="protein sequence ID" value="MFM9330817.1"/>
    <property type="molecule type" value="Genomic_DNA"/>
</dbReference>
<gene>
    <name evidence="1" type="ORF">ACI1P1_21235</name>
</gene>
<evidence type="ECO:0000313" key="1">
    <source>
        <dbReference type="EMBL" id="MFM9330817.1"/>
    </source>
</evidence>
<accession>A0ACC7P2C3</accession>
<evidence type="ECO:0000313" key="2">
    <source>
        <dbReference type="Proteomes" id="UP001631969"/>
    </source>
</evidence>
<dbReference type="Proteomes" id="UP001631969">
    <property type="component" value="Unassembled WGS sequence"/>
</dbReference>
<keyword evidence="2" id="KW-1185">Reference proteome</keyword>
<sequence length="509" mass="57975">MRKAVWVALALVLVAGAATAVMVMVRPGAPRGPVLSGHEQAAPGTEPVTLKLLFPLDEPKDQAQVTKAVEEKLALDGLPLKLEFTFVPFDQYWNRVWVNAASGENYDLALISYSNLSDMVSKKVLAPLDSALETYGPEILAHTPDYALQGVTINGHIYAIPRVMPIAEHESFVQIRGDLRKKYGLPEIKSVADMDRYLEAISENEPEMIPYFYDTGRFLLREYGDVAFLAGNYLNAPVYIDPADPELEVKNTYESVFFRQIMEKLHEWQRKGYIPYGPSGTPEIPDPEKALYEGKIAATWSVVLKQAERIDSFKEKLPLAELENVYLHPERPKYMFTAADNMLSVFSTSSHVNEAVALINWVRKSQENYDLFTYGVKNVNYKLVGDAISYDEVHPTKRYMSIHWAWNDIRYFRFSKYLSEPYKKELRSWNQDAVASPTLGFMPDLTPIKSEMAQVNVIVSEYLALLYDEKVDWDTTLSRFQAKLKNAGLEHVKAEIQRQFDAFRSRNGR</sequence>
<reference evidence="1" key="1">
    <citation type="submission" date="2024-12" db="EMBL/GenBank/DDBJ databases">
        <authorList>
            <person name="Wu N."/>
        </authorList>
    </citation>
    <scope>NUCLEOTIDE SEQUENCE</scope>
    <source>
        <strain evidence="1">P15</strain>
    </source>
</reference>
<proteinExistence type="predicted"/>
<organism evidence="1 2">
    <name type="scientific">Paenibacillus mesotrionivorans</name>
    <dbReference type="NCBI Taxonomy" id="3160968"/>
    <lineage>
        <taxon>Bacteria</taxon>
        <taxon>Bacillati</taxon>
        <taxon>Bacillota</taxon>
        <taxon>Bacilli</taxon>
        <taxon>Bacillales</taxon>
        <taxon>Paenibacillaceae</taxon>
        <taxon>Paenibacillus</taxon>
    </lineage>
</organism>
<comment type="caution">
    <text evidence="1">The sequence shown here is derived from an EMBL/GenBank/DDBJ whole genome shotgun (WGS) entry which is preliminary data.</text>
</comment>